<reference evidence="1 2" key="1">
    <citation type="submission" date="2023-03" db="EMBL/GenBank/DDBJ databases">
        <title>WGS of Gossypium arboreum.</title>
        <authorList>
            <person name="Yu D."/>
        </authorList>
    </citation>
    <scope>NUCLEOTIDE SEQUENCE [LARGE SCALE GENOMIC DNA]</scope>
    <source>
        <tissue evidence="1">Leaf</tissue>
    </source>
</reference>
<accession>A0ABR0MBK0</accession>
<name>A0ABR0MBK0_GOSAR</name>
<evidence type="ECO:0000313" key="2">
    <source>
        <dbReference type="Proteomes" id="UP001358586"/>
    </source>
</evidence>
<dbReference type="EMBL" id="JARKNE010000013">
    <property type="protein sequence ID" value="KAK5770641.1"/>
    <property type="molecule type" value="Genomic_DNA"/>
</dbReference>
<protein>
    <recommendedName>
        <fullName evidence="3">Mutator family transposase</fullName>
    </recommendedName>
</protein>
<sequence length="126" mass="14892">MRELYGNWDVSYNELQGWIVGMQESIQRHVVREDNIYLISDRSKGLLATISMENWQWTQSYDEEFRYVQMTTNPVEAINSVLRRTCHLSISVVFSATFCRLDKLMPRMGLRQVKQIEVEHVYVEGV</sequence>
<proteinExistence type="predicted"/>
<keyword evidence="2" id="KW-1185">Reference proteome</keyword>
<organism evidence="1 2">
    <name type="scientific">Gossypium arboreum</name>
    <name type="common">Tree cotton</name>
    <name type="synonym">Gossypium nanking</name>
    <dbReference type="NCBI Taxonomy" id="29729"/>
    <lineage>
        <taxon>Eukaryota</taxon>
        <taxon>Viridiplantae</taxon>
        <taxon>Streptophyta</taxon>
        <taxon>Embryophyta</taxon>
        <taxon>Tracheophyta</taxon>
        <taxon>Spermatophyta</taxon>
        <taxon>Magnoliopsida</taxon>
        <taxon>eudicotyledons</taxon>
        <taxon>Gunneridae</taxon>
        <taxon>Pentapetalae</taxon>
        <taxon>rosids</taxon>
        <taxon>malvids</taxon>
        <taxon>Malvales</taxon>
        <taxon>Malvaceae</taxon>
        <taxon>Malvoideae</taxon>
        <taxon>Gossypium</taxon>
    </lineage>
</organism>
<dbReference type="Proteomes" id="UP001358586">
    <property type="component" value="Chromosome 13"/>
</dbReference>
<comment type="caution">
    <text evidence="1">The sequence shown here is derived from an EMBL/GenBank/DDBJ whole genome shotgun (WGS) entry which is preliminary data.</text>
</comment>
<evidence type="ECO:0008006" key="3">
    <source>
        <dbReference type="Google" id="ProtNLM"/>
    </source>
</evidence>
<evidence type="ECO:0000313" key="1">
    <source>
        <dbReference type="EMBL" id="KAK5770641.1"/>
    </source>
</evidence>
<gene>
    <name evidence="1" type="ORF">PVK06_046794</name>
</gene>